<dbReference type="AlphaFoldDB" id="A0A8H7TBX7"/>
<evidence type="ECO:0000313" key="2">
    <source>
        <dbReference type="EMBL" id="KAG4418759.1"/>
    </source>
</evidence>
<dbReference type="GO" id="GO:0016491">
    <property type="term" value="F:oxidoreductase activity"/>
    <property type="evidence" value="ECO:0007669"/>
    <property type="project" value="InterPro"/>
</dbReference>
<reference evidence="2" key="1">
    <citation type="submission" date="2021-02" db="EMBL/GenBank/DDBJ databases">
        <title>Genome sequence Cadophora malorum strain M34.</title>
        <authorList>
            <person name="Stefanovic E."/>
            <person name="Vu D."/>
            <person name="Scully C."/>
            <person name="Dijksterhuis J."/>
            <person name="Roader J."/>
            <person name="Houbraken J."/>
        </authorList>
    </citation>
    <scope>NUCLEOTIDE SEQUENCE</scope>
    <source>
        <strain evidence="2">M34</strain>
    </source>
</reference>
<evidence type="ECO:0000313" key="3">
    <source>
        <dbReference type="Proteomes" id="UP000664132"/>
    </source>
</evidence>
<sequence length="296" mass="33666">MATVVCTSLPSPELGPKDRIGSLDYIKPISKLNRRYVGPGAEFNTGQYESRDVTIRDGRQVQDKFAINKTGFFLASHNSEVKDWMDVKQVEEIYTPEIHKFITDLTRADKAIVFGPVVRRAKAATVSSGNPDEQPPASDVHVDFTPRRAQALAEDLLKQNGAEEYSYKRVMFINMWRAISPGPQDWPLAVCNAASVKDEEGLANGLVYTDNLPDRNNIPAELPHDPMYPEGTIFVYNPSHEWFYFSDMTKDELLVFRLYDSEKEQGWRVPHCSFHNKEEGTISRQSVEIRAVVYFK</sequence>
<evidence type="ECO:0008006" key="4">
    <source>
        <dbReference type="Google" id="ProtNLM"/>
    </source>
</evidence>
<dbReference type="InterPro" id="IPR044053">
    <property type="entry name" value="AsaB-like"/>
</dbReference>
<evidence type="ECO:0000256" key="1">
    <source>
        <dbReference type="ARBA" id="ARBA00023604"/>
    </source>
</evidence>
<dbReference type="NCBIfam" id="NF041278">
    <property type="entry name" value="CmcJ_NvfI_EfuI"/>
    <property type="match status" value="1"/>
</dbReference>
<gene>
    <name evidence="2" type="ORF">IFR04_008121</name>
</gene>
<protein>
    <recommendedName>
        <fullName evidence="4">Methyltransferase</fullName>
    </recommendedName>
</protein>
<name>A0A8H7TBX7_9HELO</name>
<dbReference type="Proteomes" id="UP000664132">
    <property type="component" value="Unassembled WGS sequence"/>
</dbReference>
<comment type="caution">
    <text evidence="2">The sequence shown here is derived from an EMBL/GenBank/DDBJ whole genome shotgun (WGS) entry which is preliminary data.</text>
</comment>
<accession>A0A8H7TBX7</accession>
<dbReference type="PANTHER" id="PTHR34598">
    <property type="entry name" value="BLL6449 PROTEIN"/>
    <property type="match status" value="1"/>
</dbReference>
<comment type="similarity">
    <text evidence="1">Belongs to the asaB hydroxylase/desaturase family.</text>
</comment>
<dbReference type="EMBL" id="JAFJYH010000121">
    <property type="protein sequence ID" value="KAG4418759.1"/>
    <property type="molecule type" value="Genomic_DNA"/>
</dbReference>
<organism evidence="2 3">
    <name type="scientific">Cadophora malorum</name>
    <dbReference type="NCBI Taxonomy" id="108018"/>
    <lineage>
        <taxon>Eukaryota</taxon>
        <taxon>Fungi</taxon>
        <taxon>Dikarya</taxon>
        <taxon>Ascomycota</taxon>
        <taxon>Pezizomycotina</taxon>
        <taxon>Leotiomycetes</taxon>
        <taxon>Helotiales</taxon>
        <taxon>Ploettnerulaceae</taxon>
        <taxon>Cadophora</taxon>
    </lineage>
</organism>
<keyword evidence="3" id="KW-1185">Reference proteome</keyword>
<proteinExistence type="inferred from homology"/>
<dbReference type="OrthoDB" id="412788at2759"/>
<dbReference type="PANTHER" id="PTHR34598:SF3">
    <property type="entry name" value="OXIDOREDUCTASE AN1597"/>
    <property type="match status" value="1"/>
</dbReference>